<dbReference type="InterPro" id="IPR016192">
    <property type="entry name" value="APOBEC/CMP_deaminase_Zn-bd"/>
</dbReference>
<dbReference type="Pfam" id="PF00383">
    <property type="entry name" value="dCMP_cyt_deam_1"/>
    <property type="match status" value="1"/>
</dbReference>
<dbReference type="GO" id="GO:0042802">
    <property type="term" value="F:identical protein binding"/>
    <property type="evidence" value="ECO:0007669"/>
    <property type="project" value="UniProtKB-ARBA"/>
</dbReference>
<comment type="caution">
    <text evidence="6">The sequence shown here is derived from an EMBL/GenBank/DDBJ whole genome shotgun (WGS) entry which is preliminary data.</text>
</comment>
<dbReference type="PROSITE" id="PS00903">
    <property type="entry name" value="CYT_DCMP_DEAMINASES_1"/>
    <property type="match status" value="1"/>
</dbReference>
<dbReference type="PANTHER" id="PTHR11644">
    <property type="entry name" value="CYTIDINE DEAMINASE"/>
    <property type="match status" value="1"/>
</dbReference>
<organism evidence="6 7">
    <name type="scientific">Capnocytophaga granulosa</name>
    <dbReference type="NCBI Taxonomy" id="45242"/>
    <lineage>
        <taxon>Bacteria</taxon>
        <taxon>Pseudomonadati</taxon>
        <taxon>Bacteroidota</taxon>
        <taxon>Flavobacteriia</taxon>
        <taxon>Flavobacteriales</taxon>
        <taxon>Flavobacteriaceae</taxon>
        <taxon>Capnocytophaga</taxon>
    </lineage>
</organism>
<keyword evidence="7" id="KW-1185">Reference proteome</keyword>
<reference evidence="6 7" key="1">
    <citation type="submission" date="2016-10" db="EMBL/GenBank/DDBJ databases">
        <authorList>
            <person name="Varghese N."/>
            <person name="Submissions S."/>
        </authorList>
    </citation>
    <scope>NUCLEOTIDE SEQUENCE [LARGE SCALE GENOMIC DNA]</scope>
    <source>
        <strain evidence="6 7">DSM 11449</strain>
    </source>
</reference>
<evidence type="ECO:0000256" key="1">
    <source>
        <dbReference type="ARBA" id="ARBA00006576"/>
    </source>
</evidence>
<dbReference type="GeneID" id="85017550"/>
<keyword evidence="4" id="KW-0862">Zinc</keyword>
<evidence type="ECO:0000256" key="4">
    <source>
        <dbReference type="ARBA" id="ARBA00022833"/>
    </source>
</evidence>
<evidence type="ECO:0000313" key="7">
    <source>
        <dbReference type="Proteomes" id="UP000182771"/>
    </source>
</evidence>
<dbReference type="GO" id="GO:0008270">
    <property type="term" value="F:zinc ion binding"/>
    <property type="evidence" value="ECO:0007669"/>
    <property type="project" value="InterPro"/>
</dbReference>
<evidence type="ECO:0000313" key="6">
    <source>
        <dbReference type="EMBL" id="SDW23772.1"/>
    </source>
</evidence>
<sequence>MNEHLYQFKYKTLKLSELNEQDKTLVFSAMKSREQAYAPYSSFWVGAALLLSNGVVITGNNQENAAYPSGLCAERTALFYAKANYPQEKILKIAICGDDAKTPQGEITTPCGNCRQALLEYECTQDSPIVVLCASTQGNILEIGSIKDLLPFCFELLYKETD</sequence>
<name>A0A1H2RWA4_9FLAO</name>
<dbReference type="Proteomes" id="UP000182771">
    <property type="component" value="Unassembled WGS sequence"/>
</dbReference>
<dbReference type="NCBIfam" id="NF004064">
    <property type="entry name" value="PRK05578.1"/>
    <property type="match status" value="1"/>
</dbReference>
<dbReference type="GO" id="GO:0004126">
    <property type="term" value="F:cytidine deaminase activity"/>
    <property type="evidence" value="ECO:0007669"/>
    <property type="project" value="UniProtKB-ARBA"/>
</dbReference>
<dbReference type="AlphaFoldDB" id="A0A1H2RWA4"/>
<dbReference type="PROSITE" id="PS51747">
    <property type="entry name" value="CYT_DCMP_DEAMINASES_2"/>
    <property type="match status" value="1"/>
</dbReference>
<dbReference type="InterPro" id="IPR002125">
    <property type="entry name" value="CMP_dCMP_dom"/>
</dbReference>
<accession>A0A1H2RWA4</accession>
<dbReference type="InterPro" id="IPR050202">
    <property type="entry name" value="Cyt/Deoxycyt_deaminase"/>
</dbReference>
<feature type="domain" description="CMP/dCMP-type deaminase" evidence="5">
    <location>
        <begin position="20"/>
        <end position="157"/>
    </location>
</feature>
<dbReference type="EMBL" id="FNND01000001">
    <property type="protein sequence ID" value="SDW23772.1"/>
    <property type="molecule type" value="Genomic_DNA"/>
</dbReference>
<evidence type="ECO:0000256" key="2">
    <source>
        <dbReference type="ARBA" id="ARBA00022723"/>
    </source>
</evidence>
<dbReference type="InterPro" id="IPR016193">
    <property type="entry name" value="Cytidine_deaminase-like"/>
</dbReference>
<dbReference type="SUPFAM" id="SSF53927">
    <property type="entry name" value="Cytidine deaminase-like"/>
    <property type="match status" value="1"/>
</dbReference>
<dbReference type="RefSeq" id="WP_016419839.1">
    <property type="nucleotide sequence ID" value="NZ_FNND01000001.1"/>
</dbReference>
<dbReference type="GO" id="GO:0072527">
    <property type="term" value="P:pyrimidine-containing compound metabolic process"/>
    <property type="evidence" value="ECO:0007669"/>
    <property type="project" value="UniProtKB-ARBA"/>
</dbReference>
<keyword evidence="2" id="KW-0479">Metal-binding</keyword>
<proteinExistence type="inferred from homology"/>
<keyword evidence="3" id="KW-0378">Hydrolase</keyword>
<dbReference type="Gene3D" id="3.40.140.10">
    <property type="entry name" value="Cytidine Deaminase, domain 2"/>
    <property type="match status" value="1"/>
</dbReference>
<dbReference type="OrthoDB" id="9795347at2"/>
<protein>
    <submittedName>
        <fullName evidence="6">Cytidine deaminase</fullName>
    </submittedName>
</protein>
<gene>
    <name evidence="6" type="ORF">SAMN05444420_101595</name>
</gene>
<comment type="similarity">
    <text evidence="1">Belongs to the cytidine and deoxycytidylate deaminase family.</text>
</comment>
<dbReference type="GO" id="GO:0005829">
    <property type="term" value="C:cytosol"/>
    <property type="evidence" value="ECO:0007669"/>
    <property type="project" value="TreeGrafter"/>
</dbReference>
<evidence type="ECO:0000259" key="5">
    <source>
        <dbReference type="PROSITE" id="PS51747"/>
    </source>
</evidence>
<dbReference type="CDD" id="cd01283">
    <property type="entry name" value="cytidine_deaminase"/>
    <property type="match status" value="1"/>
</dbReference>
<dbReference type="PANTHER" id="PTHR11644:SF2">
    <property type="entry name" value="CYTIDINE DEAMINASE"/>
    <property type="match status" value="1"/>
</dbReference>
<evidence type="ECO:0000256" key="3">
    <source>
        <dbReference type="ARBA" id="ARBA00022801"/>
    </source>
</evidence>
<dbReference type="GO" id="GO:0055086">
    <property type="term" value="P:nucleobase-containing small molecule metabolic process"/>
    <property type="evidence" value="ECO:0007669"/>
    <property type="project" value="UniProtKB-ARBA"/>
</dbReference>